<sequence>MNSSQATNESVPPPCTAEESLFGDLQPPSFFFQGVLILYIISNIITVPVIAVLNALVMIAVKTKSRLRAQKSNIVLAMLALTDLLVGILAQPIFIDGMISILLQESNGQSCLTEILSFAVSNCLFTSSLLHLALASGERYVAIKYPYQHITIVTESRLLVSSLLTWLLAVMVHVALAVDTFLFYRINNIVIGLSLAVIIFCHFSVYIETRRHKNQVAAQQVTQEARKQFEKDKKAFKLTSTIIGVLLLCYSPLMFCRLFLVTIYTPTLNTFYIIGFFAVTVVYLNSLLNPVLYCIRIRQFRVAFIELTFRNVNVARAEEMERQWFGAQKVVVGREAEHYQGRPE</sequence>
<dbReference type="Pfam" id="PF00001">
    <property type="entry name" value="7tm_1"/>
    <property type="match status" value="2"/>
</dbReference>
<organism evidence="12 13">
    <name type="scientific">Porites evermanni</name>
    <dbReference type="NCBI Taxonomy" id="104178"/>
    <lineage>
        <taxon>Eukaryota</taxon>
        <taxon>Metazoa</taxon>
        <taxon>Cnidaria</taxon>
        <taxon>Anthozoa</taxon>
        <taxon>Hexacorallia</taxon>
        <taxon>Scleractinia</taxon>
        <taxon>Fungiina</taxon>
        <taxon>Poritidae</taxon>
        <taxon>Porites</taxon>
    </lineage>
</organism>
<comment type="subcellular location">
    <subcellularLocation>
        <location evidence="1">Cell membrane</location>
        <topology evidence="1">Multi-pass membrane protein</topology>
    </subcellularLocation>
</comment>
<feature type="transmembrane region" description="Helical" evidence="10">
    <location>
        <begin position="73"/>
        <end position="95"/>
    </location>
</feature>
<dbReference type="PROSITE" id="PS50262">
    <property type="entry name" value="G_PROTEIN_RECEP_F1_2"/>
    <property type="match status" value="1"/>
</dbReference>
<keyword evidence="3 10" id="KW-0812">Transmembrane</keyword>
<feature type="domain" description="G-protein coupled receptors family 1 profile" evidence="11">
    <location>
        <begin position="53"/>
        <end position="293"/>
    </location>
</feature>
<dbReference type="PANTHER" id="PTHR24246">
    <property type="entry name" value="OLFACTORY RECEPTOR AND ADENOSINE RECEPTOR"/>
    <property type="match status" value="1"/>
</dbReference>
<protein>
    <recommendedName>
        <fullName evidence="11">G-protein coupled receptors family 1 profile domain-containing protein</fullName>
    </recommendedName>
</protein>
<keyword evidence="13" id="KW-1185">Reference proteome</keyword>
<dbReference type="Proteomes" id="UP001159427">
    <property type="component" value="Unassembled WGS sequence"/>
</dbReference>
<evidence type="ECO:0000256" key="5">
    <source>
        <dbReference type="ARBA" id="ARBA00023040"/>
    </source>
</evidence>
<evidence type="ECO:0000256" key="2">
    <source>
        <dbReference type="ARBA" id="ARBA00022475"/>
    </source>
</evidence>
<keyword evidence="2" id="KW-1003">Cell membrane</keyword>
<evidence type="ECO:0000256" key="7">
    <source>
        <dbReference type="ARBA" id="ARBA00023170"/>
    </source>
</evidence>
<evidence type="ECO:0000256" key="4">
    <source>
        <dbReference type="ARBA" id="ARBA00022989"/>
    </source>
</evidence>
<evidence type="ECO:0000259" key="11">
    <source>
        <dbReference type="PROSITE" id="PS50262"/>
    </source>
</evidence>
<evidence type="ECO:0000256" key="9">
    <source>
        <dbReference type="ARBA" id="ARBA00023224"/>
    </source>
</evidence>
<dbReference type="InterPro" id="IPR000276">
    <property type="entry name" value="GPCR_Rhodpsn"/>
</dbReference>
<feature type="transmembrane region" description="Helical" evidence="10">
    <location>
        <begin position="189"/>
        <end position="207"/>
    </location>
</feature>
<evidence type="ECO:0000256" key="3">
    <source>
        <dbReference type="ARBA" id="ARBA00022692"/>
    </source>
</evidence>
<evidence type="ECO:0000256" key="1">
    <source>
        <dbReference type="ARBA" id="ARBA00004651"/>
    </source>
</evidence>
<name>A0ABN8LLV6_9CNID</name>
<evidence type="ECO:0000256" key="8">
    <source>
        <dbReference type="ARBA" id="ARBA00023180"/>
    </source>
</evidence>
<evidence type="ECO:0000256" key="10">
    <source>
        <dbReference type="SAM" id="Phobius"/>
    </source>
</evidence>
<comment type="caution">
    <text evidence="12">The sequence shown here is derived from an EMBL/GenBank/DDBJ whole genome shotgun (WGS) entry which is preliminary data.</text>
</comment>
<dbReference type="SUPFAM" id="SSF81321">
    <property type="entry name" value="Family A G protein-coupled receptor-like"/>
    <property type="match status" value="1"/>
</dbReference>
<evidence type="ECO:0000313" key="13">
    <source>
        <dbReference type="Proteomes" id="UP001159427"/>
    </source>
</evidence>
<dbReference type="EMBL" id="CALNXI010000044">
    <property type="protein sequence ID" value="CAH3016641.1"/>
    <property type="molecule type" value="Genomic_DNA"/>
</dbReference>
<dbReference type="PANTHER" id="PTHR24246:SF27">
    <property type="entry name" value="ADENOSINE RECEPTOR, ISOFORM A"/>
    <property type="match status" value="1"/>
</dbReference>
<gene>
    <name evidence="12" type="ORF">PEVE_00030915</name>
</gene>
<dbReference type="PRINTS" id="PR00237">
    <property type="entry name" value="GPCRRHODOPSN"/>
</dbReference>
<keyword evidence="4 10" id="KW-1133">Transmembrane helix</keyword>
<keyword evidence="8" id="KW-0325">Glycoprotein</keyword>
<feature type="transmembrane region" description="Helical" evidence="10">
    <location>
        <begin position="30"/>
        <end position="61"/>
    </location>
</feature>
<dbReference type="InterPro" id="IPR017452">
    <property type="entry name" value="GPCR_Rhodpsn_7TM"/>
</dbReference>
<keyword evidence="5" id="KW-0297">G-protein coupled receptor</keyword>
<proteinExistence type="predicted"/>
<evidence type="ECO:0000313" key="12">
    <source>
        <dbReference type="EMBL" id="CAH3016641.1"/>
    </source>
</evidence>
<keyword evidence="6 10" id="KW-0472">Membrane</keyword>
<feature type="transmembrane region" description="Helical" evidence="10">
    <location>
        <begin position="158"/>
        <end position="183"/>
    </location>
</feature>
<dbReference type="Gene3D" id="1.20.1070.10">
    <property type="entry name" value="Rhodopsin 7-helix transmembrane proteins"/>
    <property type="match status" value="1"/>
</dbReference>
<keyword evidence="7" id="KW-0675">Receptor</keyword>
<feature type="transmembrane region" description="Helical" evidence="10">
    <location>
        <begin position="115"/>
        <end position="137"/>
    </location>
</feature>
<accession>A0ABN8LLV6</accession>
<reference evidence="12 13" key="1">
    <citation type="submission" date="2022-05" db="EMBL/GenBank/DDBJ databases">
        <authorList>
            <consortium name="Genoscope - CEA"/>
            <person name="William W."/>
        </authorList>
    </citation>
    <scope>NUCLEOTIDE SEQUENCE [LARGE SCALE GENOMIC DNA]</scope>
</reference>
<feature type="transmembrane region" description="Helical" evidence="10">
    <location>
        <begin position="272"/>
        <end position="295"/>
    </location>
</feature>
<dbReference type="CDD" id="cd00637">
    <property type="entry name" value="7tm_classA_rhodopsin-like"/>
    <property type="match status" value="1"/>
</dbReference>
<keyword evidence="9" id="KW-0807">Transducer</keyword>
<feature type="transmembrane region" description="Helical" evidence="10">
    <location>
        <begin position="235"/>
        <end position="260"/>
    </location>
</feature>
<evidence type="ECO:0000256" key="6">
    <source>
        <dbReference type="ARBA" id="ARBA00023136"/>
    </source>
</evidence>